<feature type="compositionally biased region" description="Low complexity" evidence="7">
    <location>
        <begin position="32"/>
        <end position="65"/>
    </location>
</feature>
<dbReference type="OrthoDB" id="5375558at2759"/>
<evidence type="ECO:0000256" key="2">
    <source>
        <dbReference type="ARBA" id="ARBA00022833"/>
    </source>
</evidence>
<feature type="region of interest" description="Disordered" evidence="7">
    <location>
        <begin position="234"/>
        <end position="287"/>
    </location>
</feature>
<dbReference type="PANTHER" id="PTHR36206">
    <property type="entry name" value="ASPERCRYPTIN BIOSYNTHESIS CLUSTER-SPECIFIC TRANSCRIPTION REGULATOR ATNN-RELATED"/>
    <property type="match status" value="1"/>
</dbReference>
<dbReference type="CDD" id="cd00067">
    <property type="entry name" value="GAL4"/>
    <property type="match status" value="1"/>
</dbReference>
<evidence type="ECO:0000259" key="8">
    <source>
        <dbReference type="PROSITE" id="PS50048"/>
    </source>
</evidence>
<evidence type="ECO:0000256" key="6">
    <source>
        <dbReference type="ARBA" id="ARBA00023242"/>
    </source>
</evidence>
<dbReference type="Proteomes" id="UP000224080">
    <property type="component" value="Unassembled WGS sequence"/>
</dbReference>
<keyword evidence="10" id="KW-1185">Reference proteome</keyword>
<feature type="compositionally biased region" description="Polar residues" evidence="7">
    <location>
        <begin position="11"/>
        <end position="25"/>
    </location>
</feature>
<dbReference type="GO" id="GO:0000981">
    <property type="term" value="F:DNA-binding transcription factor activity, RNA polymerase II-specific"/>
    <property type="evidence" value="ECO:0007669"/>
    <property type="project" value="InterPro"/>
</dbReference>
<accession>A0A2B7WZ43</accession>
<evidence type="ECO:0000256" key="4">
    <source>
        <dbReference type="ARBA" id="ARBA00023125"/>
    </source>
</evidence>
<dbReference type="Gene3D" id="4.10.240.10">
    <property type="entry name" value="Zn(2)-C6 fungal-type DNA-binding domain"/>
    <property type="match status" value="1"/>
</dbReference>
<feature type="domain" description="Zn(2)-C6 fungal-type" evidence="8">
    <location>
        <begin position="195"/>
        <end position="223"/>
    </location>
</feature>
<dbReference type="GO" id="GO:0008270">
    <property type="term" value="F:zinc ion binding"/>
    <property type="evidence" value="ECO:0007669"/>
    <property type="project" value="InterPro"/>
</dbReference>
<evidence type="ECO:0000313" key="10">
    <source>
        <dbReference type="Proteomes" id="UP000224080"/>
    </source>
</evidence>
<evidence type="ECO:0000256" key="5">
    <source>
        <dbReference type="ARBA" id="ARBA00023163"/>
    </source>
</evidence>
<evidence type="ECO:0000256" key="1">
    <source>
        <dbReference type="ARBA" id="ARBA00022723"/>
    </source>
</evidence>
<dbReference type="STRING" id="2060905.A0A2B7WZ43"/>
<organism evidence="9 10">
    <name type="scientific">Blastomyces parvus</name>
    <dbReference type="NCBI Taxonomy" id="2060905"/>
    <lineage>
        <taxon>Eukaryota</taxon>
        <taxon>Fungi</taxon>
        <taxon>Dikarya</taxon>
        <taxon>Ascomycota</taxon>
        <taxon>Pezizomycotina</taxon>
        <taxon>Eurotiomycetes</taxon>
        <taxon>Eurotiomycetidae</taxon>
        <taxon>Onygenales</taxon>
        <taxon>Ajellomycetaceae</taxon>
        <taxon>Blastomyces</taxon>
    </lineage>
</organism>
<feature type="compositionally biased region" description="Polar residues" evidence="7">
    <location>
        <begin position="305"/>
        <end position="320"/>
    </location>
</feature>
<dbReference type="SMART" id="SM00066">
    <property type="entry name" value="GAL4"/>
    <property type="match status" value="1"/>
</dbReference>
<evidence type="ECO:0000256" key="7">
    <source>
        <dbReference type="SAM" id="MobiDB-lite"/>
    </source>
</evidence>
<dbReference type="AlphaFoldDB" id="A0A2B7WZ43"/>
<dbReference type="InterPro" id="IPR036864">
    <property type="entry name" value="Zn2-C6_fun-type_DNA-bd_sf"/>
</dbReference>
<feature type="region of interest" description="Disordered" evidence="7">
    <location>
        <begin position="1"/>
        <end position="83"/>
    </location>
</feature>
<name>A0A2B7WZ43_9EURO</name>
<feature type="compositionally biased region" description="Pro residues" evidence="7">
    <location>
        <begin position="1"/>
        <end position="10"/>
    </location>
</feature>
<reference evidence="9 10" key="1">
    <citation type="submission" date="2017-10" db="EMBL/GenBank/DDBJ databases">
        <title>Comparative genomics in systemic dimorphic fungi from Ajellomycetaceae.</title>
        <authorList>
            <person name="Munoz J.F."/>
            <person name="Mcewen J.G."/>
            <person name="Clay O.K."/>
            <person name="Cuomo C.A."/>
        </authorList>
    </citation>
    <scope>NUCLEOTIDE SEQUENCE [LARGE SCALE GENOMIC DNA]</scope>
    <source>
        <strain evidence="9 10">UAMH130</strain>
    </source>
</reference>
<dbReference type="InterPro" id="IPR001138">
    <property type="entry name" value="Zn2Cys6_DnaBD"/>
</dbReference>
<evidence type="ECO:0000313" key="9">
    <source>
        <dbReference type="EMBL" id="PGH01762.1"/>
    </source>
</evidence>
<feature type="compositionally biased region" description="Low complexity" evidence="7">
    <location>
        <begin position="236"/>
        <end position="254"/>
    </location>
</feature>
<feature type="region of interest" description="Disordered" evidence="7">
    <location>
        <begin position="299"/>
        <end position="320"/>
    </location>
</feature>
<dbReference type="PANTHER" id="PTHR36206:SF13">
    <property type="entry name" value="TRANSCRIPTIONAL REGULATORY PROTEIN MOC3"/>
    <property type="match status" value="1"/>
</dbReference>
<feature type="compositionally biased region" description="Polar residues" evidence="7">
    <location>
        <begin position="255"/>
        <end position="267"/>
    </location>
</feature>
<feature type="compositionally biased region" description="Low complexity" evidence="7">
    <location>
        <begin position="74"/>
        <end position="83"/>
    </location>
</feature>
<gene>
    <name evidence="9" type="ORF">GX51_05078</name>
</gene>
<protein>
    <submittedName>
        <fullName evidence="9">Transcriptional regulatory protein moc3</fullName>
    </submittedName>
</protein>
<keyword evidence="4" id="KW-0238">DNA-binding</keyword>
<comment type="caution">
    <text evidence="9">The sequence shown here is derived from an EMBL/GenBank/DDBJ whole genome shotgun (WGS) entry which is preliminary data.</text>
</comment>
<proteinExistence type="predicted"/>
<dbReference type="SUPFAM" id="SSF57701">
    <property type="entry name" value="Zn2/Cys6 DNA-binding domain"/>
    <property type="match status" value="1"/>
</dbReference>
<dbReference type="InterPro" id="IPR052360">
    <property type="entry name" value="Transcr_Regulatory_Proteins"/>
</dbReference>
<dbReference type="GO" id="GO:0003677">
    <property type="term" value="F:DNA binding"/>
    <property type="evidence" value="ECO:0007669"/>
    <property type="project" value="UniProtKB-KW"/>
</dbReference>
<keyword evidence="2" id="KW-0862">Zinc</keyword>
<dbReference type="PROSITE" id="PS50048">
    <property type="entry name" value="ZN2_CY6_FUNGAL_2"/>
    <property type="match status" value="1"/>
</dbReference>
<keyword evidence="1" id="KW-0479">Metal-binding</keyword>
<sequence>MSETVPPPTAPSTTDTVPRQATEPSPNHHDPAAAVSMSSASATSQNVAPPSNPPVNFSPSTQPAHVQPPPPQPLQHQHQQHLPQHMDPVHQLQHYQPPSANSQATMNQNQLSLPPIQSIENHPQSHQIPHAHAQTSIGSAAINAPMNMPPPNIPQYYTMAGTITSPDPYPITGEPNRGLSSSRHKKEVKRRTKTGCLTCRKRRIKCDERHPICRNCEKSKRDCLGYDPVFRPQPGPSALQPAPSQPSLLVSPQGTPSYISAQNSLAGGQSFAHPPLPTASPSSSPSVHQFDYGTAIDPALEGVASPNTGTHNTSEGGQTPASTMYGVENLELKPVKVVDLLSVRGHLSPPPEITTIPAPRVEEIKLVYISYAVAIDKFLECNWFETKGMTHLLANPRLLSYYSALLDGFNDRNIHDPAVLARVESLEASVIWETLTLTRLARTKEPDTNGSGTTTNTTDVELLYAVKRLAVFEALITGIYLDTNPVSLDSYPECDPAHRLPGIGNQIKAREIDFWESVGRYLTISGDDPNSQKRKEEALTAARGLLDTFENRDVIYSIVIVRHIAKFQPRKLKQTTASTDEKDAAAKLYVAVRFLEDESHGKGTNQVIKRLCGMVVKYWEDSPGGS</sequence>
<keyword evidence="6" id="KW-0539">Nucleus</keyword>
<dbReference type="Pfam" id="PF00172">
    <property type="entry name" value="Zn_clus"/>
    <property type="match status" value="1"/>
</dbReference>
<keyword evidence="5" id="KW-0804">Transcription</keyword>
<evidence type="ECO:0000256" key="3">
    <source>
        <dbReference type="ARBA" id="ARBA00023015"/>
    </source>
</evidence>
<keyword evidence="3" id="KW-0805">Transcription regulation</keyword>
<dbReference type="EMBL" id="PDNC01000068">
    <property type="protein sequence ID" value="PGH01762.1"/>
    <property type="molecule type" value="Genomic_DNA"/>
</dbReference>
<dbReference type="PROSITE" id="PS00463">
    <property type="entry name" value="ZN2_CY6_FUNGAL_1"/>
    <property type="match status" value="1"/>
</dbReference>